<dbReference type="Proteomes" id="UP001360560">
    <property type="component" value="Unassembled WGS sequence"/>
</dbReference>
<keyword evidence="3" id="KW-1185">Reference proteome</keyword>
<organism evidence="2 3">
    <name type="scientific">Saccharomycopsis crataegensis</name>
    <dbReference type="NCBI Taxonomy" id="43959"/>
    <lineage>
        <taxon>Eukaryota</taxon>
        <taxon>Fungi</taxon>
        <taxon>Dikarya</taxon>
        <taxon>Ascomycota</taxon>
        <taxon>Saccharomycotina</taxon>
        <taxon>Saccharomycetes</taxon>
        <taxon>Saccharomycopsidaceae</taxon>
        <taxon>Saccharomycopsis</taxon>
    </lineage>
</organism>
<comment type="caution">
    <text evidence="2">The sequence shown here is derived from an EMBL/GenBank/DDBJ whole genome shotgun (WGS) entry which is preliminary data.</text>
</comment>
<accession>A0AAV5QHD5</accession>
<dbReference type="RefSeq" id="XP_064850785.1">
    <property type="nucleotide sequence ID" value="XM_064994713.1"/>
</dbReference>
<feature type="region of interest" description="Disordered" evidence="1">
    <location>
        <begin position="31"/>
        <end position="50"/>
    </location>
</feature>
<evidence type="ECO:0000313" key="3">
    <source>
        <dbReference type="Proteomes" id="UP001360560"/>
    </source>
</evidence>
<reference evidence="2 3" key="1">
    <citation type="journal article" date="2023" name="Elife">
        <title>Identification of key yeast species and microbe-microbe interactions impacting larval growth of Drosophila in the wild.</title>
        <authorList>
            <person name="Mure A."/>
            <person name="Sugiura Y."/>
            <person name="Maeda R."/>
            <person name="Honda K."/>
            <person name="Sakurai N."/>
            <person name="Takahashi Y."/>
            <person name="Watada M."/>
            <person name="Katoh T."/>
            <person name="Gotoh A."/>
            <person name="Gotoh Y."/>
            <person name="Taniguchi I."/>
            <person name="Nakamura K."/>
            <person name="Hayashi T."/>
            <person name="Katayama T."/>
            <person name="Uemura T."/>
            <person name="Hattori Y."/>
        </authorList>
    </citation>
    <scope>NUCLEOTIDE SEQUENCE [LARGE SCALE GENOMIC DNA]</scope>
    <source>
        <strain evidence="2 3">SC-9</strain>
    </source>
</reference>
<dbReference type="AlphaFoldDB" id="A0AAV5QHD5"/>
<feature type="compositionally biased region" description="Basic and acidic residues" evidence="1">
    <location>
        <begin position="39"/>
        <end position="50"/>
    </location>
</feature>
<evidence type="ECO:0000256" key="1">
    <source>
        <dbReference type="SAM" id="MobiDB-lite"/>
    </source>
</evidence>
<dbReference type="EMBL" id="BTFZ01000002">
    <property type="protein sequence ID" value="GMM33785.1"/>
    <property type="molecule type" value="Genomic_DNA"/>
</dbReference>
<dbReference type="GeneID" id="90071764"/>
<gene>
    <name evidence="2" type="ORF">DASC09_011100</name>
</gene>
<sequence length="81" mass="9178">MLEPLICVCRNKEGKNDDVLVMRLRASEVSSPGVDVSEESDRMIGRPEGDRIPAYTRRRGWVNNTGIFPRLMSTTRIVSEN</sequence>
<proteinExistence type="predicted"/>
<name>A0AAV5QHD5_9ASCO</name>
<evidence type="ECO:0000313" key="2">
    <source>
        <dbReference type="EMBL" id="GMM33785.1"/>
    </source>
</evidence>
<protein>
    <submittedName>
        <fullName evidence="2">Uncharacterized protein</fullName>
    </submittedName>
</protein>